<evidence type="ECO:0000256" key="12">
    <source>
        <dbReference type="ARBA" id="ARBA00023242"/>
    </source>
</evidence>
<organism evidence="15">
    <name type="scientific">Oikopleura dioica</name>
    <name type="common">Tunicate</name>
    <dbReference type="NCBI Taxonomy" id="34765"/>
    <lineage>
        <taxon>Eukaryota</taxon>
        <taxon>Metazoa</taxon>
        <taxon>Chordata</taxon>
        <taxon>Tunicata</taxon>
        <taxon>Appendicularia</taxon>
        <taxon>Copelata</taxon>
        <taxon>Oikopleuridae</taxon>
        <taxon>Oikopleura</taxon>
    </lineage>
</organism>
<feature type="compositionally biased region" description="Basic and acidic residues" evidence="13">
    <location>
        <begin position="57"/>
        <end position="82"/>
    </location>
</feature>
<evidence type="ECO:0000259" key="14">
    <source>
        <dbReference type="SMART" id="SM01044"/>
    </source>
</evidence>
<dbReference type="InterPro" id="IPR018545">
    <property type="entry name" value="Btz_dom"/>
</dbReference>
<name>E4X996_OIKDI</name>
<comment type="similarity">
    <text evidence="3">Belongs to the CASC3 family.</text>
</comment>
<keyword evidence="10" id="KW-0866">Nonsense-mediated mRNA decay</keyword>
<evidence type="ECO:0000313" key="16">
    <source>
        <dbReference type="Proteomes" id="UP000001307"/>
    </source>
</evidence>
<dbReference type="GO" id="GO:0003729">
    <property type="term" value="F:mRNA binding"/>
    <property type="evidence" value="ECO:0007669"/>
    <property type="project" value="InterPro"/>
</dbReference>
<evidence type="ECO:0000256" key="5">
    <source>
        <dbReference type="ARBA" id="ARBA00022490"/>
    </source>
</evidence>
<keyword evidence="9" id="KW-0694">RNA-binding</keyword>
<dbReference type="InParanoid" id="E4X996"/>
<dbReference type="EMBL" id="FN653030">
    <property type="protein sequence ID" value="CBY19025.1"/>
    <property type="molecule type" value="Genomic_DNA"/>
</dbReference>
<gene>
    <name evidence="15" type="ORF">GSOID_T00004443001</name>
</gene>
<feature type="domain" description="Btz" evidence="14">
    <location>
        <begin position="138"/>
        <end position="225"/>
    </location>
</feature>
<evidence type="ECO:0000256" key="6">
    <source>
        <dbReference type="ARBA" id="ARBA00022664"/>
    </source>
</evidence>
<keyword evidence="12" id="KW-0539">Nucleus</keyword>
<evidence type="ECO:0000256" key="9">
    <source>
        <dbReference type="ARBA" id="ARBA00022884"/>
    </source>
</evidence>
<evidence type="ECO:0000256" key="3">
    <source>
        <dbReference type="ARBA" id="ARBA00009548"/>
    </source>
</evidence>
<evidence type="ECO:0000256" key="2">
    <source>
        <dbReference type="ARBA" id="ARBA00004496"/>
    </source>
</evidence>
<keyword evidence="4" id="KW-0813">Transport</keyword>
<dbReference type="GO" id="GO:0006397">
    <property type="term" value="P:mRNA processing"/>
    <property type="evidence" value="ECO:0007669"/>
    <property type="project" value="UniProtKB-KW"/>
</dbReference>
<evidence type="ECO:0000313" key="15">
    <source>
        <dbReference type="EMBL" id="CBY19025.1"/>
    </source>
</evidence>
<dbReference type="AlphaFoldDB" id="E4X996"/>
<dbReference type="OrthoDB" id="657902at2759"/>
<feature type="compositionally biased region" description="Basic and acidic residues" evidence="13">
    <location>
        <begin position="97"/>
        <end position="126"/>
    </location>
</feature>
<comment type="subcellular location">
    <subcellularLocation>
        <location evidence="2">Cytoplasm</location>
    </subcellularLocation>
    <subcellularLocation>
        <location evidence="1">Nucleus</location>
    </subcellularLocation>
</comment>
<dbReference type="Proteomes" id="UP000001307">
    <property type="component" value="Unassembled WGS sequence"/>
</dbReference>
<feature type="compositionally biased region" description="Basic and acidic residues" evidence="13">
    <location>
        <begin position="542"/>
        <end position="569"/>
    </location>
</feature>
<dbReference type="GO" id="GO:0035145">
    <property type="term" value="C:exon-exon junction complex"/>
    <property type="evidence" value="ECO:0007669"/>
    <property type="project" value="InterPro"/>
</dbReference>
<accession>E4X996</accession>
<protein>
    <recommendedName>
        <fullName evidence="14">Btz domain-containing protein</fullName>
    </recommendedName>
</protein>
<keyword evidence="5" id="KW-0963">Cytoplasm</keyword>
<evidence type="ECO:0000256" key="10">
    <source>
        <dbReference type="ARBA" id="ARBA00023161"/>
    </source>
</evidence>
<dbReference type="GO" id="GO:0008380">
    <property type="term" value="P:RNA splicing"/>
    <property type="evidence" value="ECO:0007669"/>
    <property type="project" value="UniProtKB-KW"/>
</dbReference>
<evidence type="ECO:0000256" key="8">
    <source>
        <dbReference type="ARBA" id="ARBA00022845"/>
    </source>
</evidence>
<feature type="compositionally biased region" description="Basic and acidic residues" evidence="13">
    <location>
        <begin position="368"/>
        <end position="408"/>
    </location>
</feature>
<keyword evidence="6" id="KW-0507">mRNA processing</keyword>
<feature type="compositionally biased region" description="Basic and acidic residues" evidence="13">
    <location>
        <begin position="297"/>
        <end position="336"/>
    </location>
</feature>
<sequence length="752" mass="88129">MAARRRRDEEDLSEGEDDLPKLRQEATDDEEEVGKPGLVSGTESEDEEDYKSAPEVSDDRETPGAKKGEQLEEKQAVENKNEETEETPLTATAPANEEEKKEEISESKKEDKSEEKKEETPQKVEDERDQDDIEGVASRLQDVNMEDDNPPQTHAEEDNMSAASNKENEDDEAKEDRSNEDEDEKHPAFIPRKWSHDKFEEQQQQPRSLDELVERYGFDIRSLPADADFSKLESDENSPGKRTRPQRRNPSGPKRGGMRNQNPRNQQREPRNNKNRDPPQLKNNEDFPDLKGANSQKTKEQKPKRDGNKREHKPRNNRDNQPRENRDNRDVNERNESTNGRVKGKRQTNSPRMVVTIENGFDGQNQRQEAKPRNNRREQRERGNSDIGKNKNERQRKDVQKQRDDKPPNNRQRKNREPMPKRDNDDRQQQPRRRDSKQDQRRRVDQFGRDQRDSDEQFDTRRRRSSPPRKRVEDPAPPIRTRRYSSDLSDEDFSHSRPPPPRRRKNQKDGLQPNDMGNNKVPLQVELANVRDILEKQGMYETQRKDDRKPDRRRRDMDSRKDSRDDKGPKRYSNRTRPKHWNERPEGSQSPPQPEIAQSFDGQFPQTDEFRDVLGKHFNVSSQRAKELIMQIKTQLTPAMPQGTDIFQQGTQATNFPERVQAVDNRRNNMTNEQMLAYQQQYQQLLHQNQQQLASGIGQDAMQDMVRNLQQEQYNRQLNIAGNFYQQQGSIPNYDASLTQQIPKLIPRDSPA</sequence>
<dbReference type="GO" id="GO:0051028">
    <property type="term" value="P:mRNA transport"/>
    <property type="evidence" value="ECO:0007669"/>
    <property type="project" value="UniProtKB-KW"/>
</dbReference>
<keyword evidence="8" id="KW-0810">Translation regulation</keyword>
<feature type="compositionally biased region" description="Basic and acidic residues" evidence="13">
    <location>
        <begin position="208"/>
        <end position="218"/>
    </location>
</feature>
<feature type="compositionally biased region" description="Basic residues" evidence="13">
    <location>
        <begin position="570"/>
        <end position="579"/>
    </location>
</feature>
<dbReference type="SMART" id="SM01044">
    <property type="entry name" value="Btz"/>
    <property type="match status" value="1"/>
</dbReference>
<feature type="compositionally biased region" description="Basic and acidic residues" evidence="13">
    <location>
        <begin position="415"/>
        <end position="460"/>
    </location>
</feature>
<feature type="compositionally biased region" description="Acidic residues" evidence="13">
    <location>
        <begin position="168"/>
        <end position="183"/>
    </location>
</feature>
<dbReference type="GO" id="GO:0005737">
    <property type="term" value="C:cytoplasm"/>
    <property type="evidence" value="ECO:0007669"/>
    <property type="project" value="UniProtKB-SubCell"/>
</dbReference>
<keyword evidence="11" id="KW-0508">mRNA splicing</keyword>
<evidence type="ECO:0000256" key="11">
    <source>
        <dbReference type="ARBA" id="ARBA00023187"/>
    </source>
</evidence>
<evidence type="ECO:0000256" key="4">
    <source>
        <dbReference type="ARBA" id="ARBA00022448"/>
    </source>
</evidence>
<feature type="compositionally biased region" description="Basic and acidic residues" evidence="13">
    <location>
        <begin position="266"/>
        <end position="289"/>
    </location>
</feature>
<dbReference type="GO" id="GO:0000184">
    <property type="term" value="P:nuclear-transcribed mRNA catabolic process, nonsense-mediated decay"/>
    <property type="evidence" value="ECO:0007669"/>
    <property type="project" value="UniProtKB-KW"/>
</dbReference>
<keyword evidence="16" id="KW-1185">Reference proteome</keyword>
<evidence type="ECO:0000256" key="7">
    <source>
        <dbReference type="ARBA" id="ARBA00022816"/>
    </source>
</evidence>
<feature type="region of interest" description="Disordered" evidence="13">
    <location>
        <begin position="1"/>
        <end position="600"/>
    </location>
</feature>
<proteinExistence type="inferred from homology"/>
<dbReference type="GO" id="GO:0006417">
    <property type="term" value="P:regulation of translation"/>
    <property type="evidence" value="ECO:0007669"/>
    <property type="project" value="UniProtKB-KW"/>
</dbReference>
<keyword evidence="7" id="KW-0509">mRNA transport</keyword>
<evidence type="ECO:0000256" key="13">
    <source>
        <dbReference type="SAM" id="MobiDB-lite"/>
    </source>
</evidence>
<reference evidence="15" key="1">
    <citation type="journal article" date="2010" name="Science">
        <title>Plasticity of animal genome architecture unmasked by rapid evolution of a pelagic tunicate.</title>
        <authorList>
            <person name="Denoeud F."/>
            <person name="Henriet S."/>
            <person name="Mungpakdee S."/>
            <person name="Aury J.M."/>
            <person name="Da Silva C."/>
            <person name="Brinkmann H."/>
            <person name="Mikhaleva J."/>
            <person name="Olsen L.C."/>
            <person name="Jubin C."/>
            <person name="Canestro C."/>
            <person name="Bouquet J.M."/>
            <person name="Danks G."/>
            <person name="Poulain J."/>
            <person name="Campsteijn C."/>
            <person name="Adamski M."/>
            <person name="Cross I."/>
            <person name="Yadetie F."/>
            <person name="Muffato M."/>
            <person name="Louis A."/>
            <person name="Butcher S."/>
            <person name="Tsagkogeorga G."/>
            <person name="Konrad A."/>
            <person name="Singh S."/>
            <person name="Jensen M.F."/>
            <person name="Cong E.H."/>
            <person name="Eikeseth-Otteraa H."/>
            <person name="Noel B."/>
            <person name="Anthouard V."/>
            <person name="Porcel B.M."/>
            <person name="Kachouri-Lafond R."/>
            <person name="Nishino A."/>
            <person name="Ugolini M."/>
            <person name="Chourrout P."/>
            <person name="Nishida H."/>
            <person name="Aasland R."/>
            <person name="Huzurbazar S."/>
            <person name="Westhof E."/>
            <person name="Delsuc F."/>
            <person name="Lehrach H."/>
            <person name="Reinhardt R."/>
            <person name="Weissenbach J."/>
            <person name="Roy S.W."/>
            <person name="Artiguenave F."/>
            <person name="Postlethwait J.H."/>
            <person name="Manak J.R."/>
            <person name="Thompson E.M."/>
            <person name="Jaillon O."/>
            <person name="Du Pasquier L."/>
            <person name="Boudinot P."/>
            <person name="Liberles D.A."/>
            <person name="Volff J.N."/>
            <person name="Philippe H."/>
            <person name="Lenhard B."/>
            <person name="Roest Crollius H."/>
            <person name="Wincker P."/>
            <person name="Chourrout D."/>
        </authorList>
    </citation>
    <scope>NUCLEOTIDE SEQUENCE [LARGE SCALE GENOMIC DNA]</scope>
</reference>
<evidence type="ECO:0000256" key="1">
    <source>
        <dbReference type="ARBA" id="ARBA00004123"/>
    </source>
</evidence>